<evidence type="ECO:0000256" key="3">
    <source>
        <dbReference type="ARBA" id="ARBA00022448"/>
    </source>
</evidence>
<dbReference type="GO" id="GO:0055085">
    <property type="term" value="P:transmembrane transport"/>
    <property type="evidence" value="ECO:0007669"/>
    <property type="project" value="InterPro"/>
</dbReference>
<keyword evidence="9 10" id="KW-0472">Membrane</keyword>
<evidence type="ECO:0000256" key="11">
    <source>
        <dbReference type="RuleBase" id="RU000488"/>
    </source>
</evidence>
<evidence type="ECO:0000256" key="4">
    <source>
        <dbReference type="ARBA" id="ARBA00022692"/>
    </source>
</evidence>
<keyword evidence="7 12" id="KW-1133">Transmembrane helix</keyword>
<keyword evidence="3 11" id="KW-0813">Transport</keyword>
<feature type="repeat" description="Solcar" evidence="10">
    <location>
        <begin position="193"/>
        <end position="277"/>
    </location>
</feature>
<evidence type="ECO:0000256" key="8">
    <source>
        <dbReference type="ARBA" id="ARBA00023128"/>
    </source>
</evidence>
<evidence type="ECO:0000256" key="6">
    <source>
        <dbReference type="ARBA" id="ARBA00022792"/>
    </source>
</evidence>
<proteinExistence type="inferred from homology"/>
<feature type="transmembrane region" description="Helical" evidence="12">
    <location>
        <begin position="248"/>
        <end position="271"/>
    </location>
</feature>
<dbReference type="Gene3D" id="1.50.40.10">
    <property type="entry name" value="Mitochondrial carrier domain"/>
    <property type="match status" value="1"/>
</dbReference>
<dbReference type="InterPro" id="IPR023395">
    <property type="entry name" value="MCP_dom_sf"/>
</dbReference>
<keyword evidence="6" id="KW-0999">Mitochondrion inner membrane</keyword>
<comment type="similarity">
    <text evidence="2 11">Belongs to the mitochondrial carrier (TC 2.A.29) family.</text>
</comment>
<dbReference type="PROSITE" id="PS50920">
    <property type="entry name" value="SOLCAR"/>
    <property type="match status" value="3"/>
</dbReference>
<dbReference type="InterPro" id="IPR018108">
    <property type="entry name" value="MCP_transmembrane"/>
</dbReference>
<sequence length="281" mass="30463">MVFGKSKKVPEKIERSVSTSFWAGAIAGIFVDVTLYPLDTIKTRLQSHVGFWKSGGFRGIYKGILPTAVGSAPTAAVFFGAYTSFKLACQGYVHPNNDFLVQVVAASVGEVTSALVRVPTEVVKQRRQACTDAGTSLAIVKATWKKGGVLGFYQGFVSTVLRDAPFSIIQYPLWEYFKDKWRIHVRREPTPPEGALCGAIGGAIAGAVTTPLDVVKTRIMLSTGCTKREEASISQVIKGIYHHNGLRGFFAGFVPRVVWIFLGGGVFFGVYEQSCVLIDGV</sequence>
<organism evidence="13 14">
    <name type="scientific">Rhynocoris fuscipes</name>
    <dbReference type="NCBI Taxonomy" id="488301"/>
    <lineage>
        <taxon>Eukaryota</taxon>
        <taxon>Metazoa</taxon>
        <taxon>Ecdysozoa</taxon>
        <taxon>Arthropoda</taxon>
        <taxon>Hexapoda</taxon>
        <taxon>Insecta</taxon>
        <taxon>Pterygota</taxon>
        <taxon>Neoptera</taxon>
        <taxon>Paraneoptera</taxon>
        <taxon>Hemiptera</taxon>
        <taxon>Heteroptera</taxon>
        <taxon>Panheteroptera</taxon>
        <taxon>Cimicomorpha</taxon>
        <taxon>Reduviidae</taxon>
        <taxon>Harpactorinae</taxon>
        <taxon>Harpactorini</taxon>
        <taxon>Rhynocoris</taxon>
    </lineage>
</organism>
<dbReference type="SUPFAM" id="SSF103506">
    <property type="entry name" value="Mitochondrial carrier"/>
    <property type="match status" value="1"/>
</dbReference>
<evidence type="ECO:0000256" key="10">
    <source>
        <dbReference type="PROSITE-ProRule" id="PRU00282"/>
    </source>
</evidence>
<dbReference type="PANTHER" id="PTHR45667">
    <property type="entry name" value="S-ADENOSYLMETHIONINE MITOCHONDRIAL CARRIER PROTEIN"/>
    <property type="match status" value="1"/>
</dbReference>
<feature type="transmembrane region" description="Helical" evidence="12">
    <location>
        <begin position="59"/>
        <end position="79"/>
    </location>
</feature>
<protein>
    <recommendedName>
        <fullName evidence="15">S-adenosylmethionine mitochondrial carrier protein</fullName>
    </recommendedName>
</protein>
<dbReference type="Proteomes" id="UP001461498">
    <property type="component" value="Unassembled WGS sequence"/>
</dbReference>
<dbReference type="AlphaFoldDB" id="A0AAW1CQ58"/>
<dbReference type="Pfam" id="PF00153">
    <property type="entry name" value="Mito_carr"/>
    <property type="match status" value="3"/>
</dbReference>
<keyword evidence="8" id="KW-0496">Mitochondrion</keyword>
<evidence type="ECO:0000256" key="12">
    <source>
        <dbReference type="SAM" id="Phobius"/>
    </source>
</evidence>
<evidence type="ECO:0008006" key="15">
    <source>
        <dbReference type="Google" id="ProtNLM"/>
    </source>
</evidence>
<dbReference type="GO" id="GO:0005743">
    <property type="term" value="C:mitochondrial inner membrane"/>
    <property type="evidence" value="ECO:0007669"/>
    <property type="project" value="UniProtKB-SubCell"/>
</dbReference>
<dbReference type="PRINTS" id="PR00926">
    <property type="entry name" value="MITOCARRIER"/>
</dbReference>
<evidence type="ECO:0000256" key="9">
    <source>
        <dbReference type="ARBA" id="ARBA00023136"/>
    </source>
</evidence>
<keyword evidence="4 10" id="KW-0812">Transmembrane</keyword>
<comment type="caution">
    <text evidence="13">The sequence shown here is derived from an EMBL/GenBank/DDBJ whole genome shotgun (WGS) entry which is preliminary data.</text>
</comment>
<keyword evidence="14" id="KW-1185">Reference proteome</keyword>
<accession>A0AAW1CQ58</accession>
<evidence type="ECO:0000313" key="14">
    <source>
        <dbReference type="Proteomes" id="UP001461498"/>
    </source>
</evidence>
<keyword evidence="5" id="KW-0677">Repeat</keyword>
<reference evidence="13 14" key="1">
    <citation type="submission" date="2022-12" db="EMBL/GenBank/DDBJ databases">
        <title>Chromosome-level genome assembly of true bugs.</title>
        <authorList>
            <person name="Ma L."/>
            <person name="Li H."/>
        </authorList>
    </citation>
    <scope>NUCLEOTIDE SEQUENCE [LARGE SCALE GENOMIC DNA]</scope>
    <source>
        <strain evidence="13">Lab_2022b</strain>
    </source>
</reference>
<feature type="repeat" description="Solcar" evidence="10">
    <location>
        <begin position="15"/>
        <end position="88"/>
    </location>
</feature>
<dbReference type="InterPro" id="IPR002067">
    <property type="entry name" value="MCP"/>
</dbReference>
<dbReference type="FunFam" id="1.50.40.10:FF:000018">
    <property type="entry name" value="S-adenosylmethionine mitochondrial carrier protein-like"/>
    <property type="match status" value="1"/>
</dbReference>
<evidence type="ECO:0000256" key="5">
    <source>
        <dbReference type="ARBA" id="ARBA00022737"/>
    </source>
</evidence>
<feature type="transmembrane region" description="Helical" evidence="12">
    <location>
        <begin position="20"/>
        <end position="38"/>
    </location>
</feature>
<evidence type="ECO:0000313" key="13">
    <source>
        <dbReference type="EMBL" id="KAK9500719.1"/>
    </source>
</evidence>
<evidence type="ECO:0000256" key="7">
    <source>
        <dbReference type="ARBA" id="ARBA00022989"/>
    </source>
</evidence>
<name>A0AAW1CQ58_9HEMI</name>
<evidence type="ECO:0000256" key="2">
    <source>
        <dbReference type="ARBA" id="ARBA00006375"/>
    </source>
</evidence>
<comment type="subcellular location">
    <subcellularLocation>
        <location evidence="1">Mitochondrion inner membrane</location>
        <topology evidence="1">Multi-pass membrane protein</topology>
    </subcellularLocation>
</comment>
<feature type="repeat" description="Solcar" evidence="10">
    <location>
        <begin position="97"/>
        <end position="180"/>
    </location>
</feature>
<dbReference type="EMBL" id="JAPXFL010000010">
    <property type="protein sequence ID" value="KAK9500719.1"/>
    <property type="molecule type" value="Genomic_DNA"/>
</dbReference>
<evidence type="ECO:0000256" key="1">
    <source>
        <dbReference type="ARBA" id="ARBA00004448"/>
    </source>
</evidence>
<gene>
    <name evidence="13" type="ORF">O3M35_001931</name>
</gene>